<dbReference type="Proteomes" id="UP000242770">
    <property type="component" value="Unassembled WGS sequence"/>
</dbReference>
<name>A0A0F7S5Z6_9BASI</name>
<evidence type="ECO:0000313" key="2">
    <source>
        <dbReference type="EMBL" id="CDU26470.1"/>
    </source>
</evidence>
<reference evidence="4" key="3">
    <citation type="submission" date="2014-06" db="EMBL/GenBank/DDBJ databases">
        <authorList>
            <person name="Berkman P.J."/>
        </authorList>
    </citation>
    <scope>NUCLEOTIDE SEQUENCE [LARGE SCALE GENOMIC DNA]</scope>
</reference>
<evidence type="ECO:0000313" key="4">
    <source>
        <dbReference type="Proteomes" id="UP000242770"/>
    </source>
</evidence>
<keyword evidence="1" id="KW-0732">Signal</keyword>
<organism evidence="3 4">
    <name type="scientific">Sporisorium scitamineum</name>
    <dbReference type="NCBI Taxonomy" id="49012"/>
    <lineage>
        <taxon>Eukaryota</taxon>
        <taxon>Fungi</taxon>
        <taxon>Dikarya</taxon>
        <taxon>Basidiomycota</taxon>
        <taxon>Ustilaginomycotina</taxon>
        <taxon>Ustilaginomycetes</taxon>
        <taxon>Ustilaginales</taxon>
        <taxon>Ustilaginaceae</taxon>
        <taxon>Sporisorium</taxon>
    </lineage>
</organism>
<dbReference type="EMBL" id="LK056694">
    <property type="protein sequence ID" value="CDU26470.1"/>
    <property type="molecule type" value="Genomic_DNA"/>
</dbReference>
<dbReference type="EMBL" id="CCFA01002364">
    <property type="protein sequence ID" value="CDW97786.1"/>
    <property type="molecule type" value="Genomic_DNA"/>
</dbReference>
<gene>
    <name evidence="3" type="primary">SSCI39880.1</name>
    <name evidence="2" type="ORF">SPSC_06664</name>
</gene>
<reference evidence="2" key="1">
    <citation type="submission" date="2014-06" db="EMBL/GenBank/DDBJ databases">
        <authorList>
            <person name="Ju J."/>
            <person name="Zhang J."/>
        </authorList>
    </citation>
    <scope>NUCLEOTIDE SEQUENCE</scope>
    <source>
        <strain evidence="2">SscI8</strain>
    </source>
</reference>
<reference evidence="3" key="2">
    <citation type="submission" date="2014-06" db="EMBL/GenBank/DDBJ databases">
        <authorList>
            <person name="Berkman J.Paul."/>
        </authorList>
    </citation>
    <scope>NUCLEOTIDE SEQUENCE [LARGE SCALE GENOMIC DNA]</scope>
</reference>
<feature type="signal peptide" evidence="1">
    <location>
        <begin position="1"/>
        <end position="22"/>
    </location>
</feature>
<keyword evidence="4" id="KW-1185">Reference proteome</keyword>
<feature type="chain" id="PRO_5015039092" evidence="1">
    <location>
        <begin position="23"/>
        <end position="401"/>
    </location>
</feature>
<evidence type="ECO:0000313" key="3">
    <source>
        <dbReference type="EMBL" id="CDW97786.1"/>
    </source>
</evidence>
<accession>A0A0F7S5Z6</accession>
<sequence>MWFHPIHTILYGFLILAALVRAKDTVAVAFVDVKFDDKVAVWSLLLDDRYSRVVAITSGINAHGQAAEELNEYLDRQNGFQGSKRFNKRKLTILQGTNGLGKKAPHEEWWNGKQGIQIPEANSANLQGLLHGSRVRIYQIAPARWDLVQTVINSADANSIDMYMLLHGYNSGQENVQVQRWFLQNLQSWVTQTNPNAKVYFTSSFDSYPDKGGGKQPYSAIVHMFPQEDLDQAVRDPFWRGQLRKAERDLNMPKISVTDDQLDTAIYLARMEPAQNANWRNYLAEYVQETLNQNSHMEGTSKALDRYRHTLLPEFTGENPVTVELADAGHIAALHRYQDSLKRGPQTPMWMQYIKFDDGSNDPGEKIKMLQGNQWDHHGYLLQGANRDEDLKYIERLAKIR</sequence>
<evidence type="ECO:0000256" key="1">
    <source>
        <dbReference type="SAM" id="SignalP"/>
    </source>
</evidence>
<protein>
    <submittedName>
        <fullName evidence="3">Uncharacterized protein</fullName>
    </submittedName>
</protein>
<proteinExistence type="predicted"/>
<dbReference type="OrthoDB" id="2546683at2759"/>
<dbReference type="AlphaFoldDB" id="A0A0F7S5Z6"/>